<dbReference type="PRINTS" id="PR00081">
    <property type="entry name" value="GDHRDH"/>
</dbReference>
<dbReference type="PANTHER" id="PTHR45267">
    <property type="match status" value="1"/>
</dbReference>
<dbReference type="SUPFAM" id="SSF51735">
    <property type="entry name" value="NAD(P)-binding Rossmann-fold domains"/>
    <property type="match status" value="1"/>
</dbReference>
<dbReference type="InterPro" id="IPR036291">
    <property type="entry name" value="NAD(P)-bd_dom_sf"/>
</dbReference>
<proteinExistence type="inferred from homology"/>
<dbReference type="InterPro" id="IPR002347">
    <property type="entry name" value="SDR_fam"/>
</dbReference>
<dbReference type="PROSITE" id="PS00061">
    <property type="entry name" value="ADH_SHORT"/>
    <property type="match status" value="1"/>
</dbReference>
<dbReference type="Gene3D" id="3.40.50.720">
    <property type="entry name" value="NAD(P)-binding Rossmann-like Domain"/>
    <property type="match status" value="1"/>
</dbReference>
<evidence type="ECO:0000313" key="2">
    <source>
        <dbReference type="EMBL" id="AXA26707.1"/>
    </source>
</evidence>
<dbReference type="AlphaFoldDB" id="A0AAD0PHE9"/>
<dbReference type="PANTHER" id="PTHR45267:SF2">
    <property type="entry name" value="NADPH-DEPENDENT PTERIN ALDEHYDE REDUCTASE"/>
    <property type="match status" value="1"/>
</dbReference>
<dbReference type="RefSeq" id="WP_063546093.1">
    <property type="nucleotide sequence ID" value="NZ_CP011789.1"/>
</dbReference>
<dbReference type="EMBL" id="CP030750">
    <property type="protein sequence ID" value="AXA26707.1"/>
    <property type="molecule type" value="Genomic_DNA"/>
</dbReference>
<dbReference type="CDD" id="cd05233">
    <property type="entry name" value="SDR_c"/>
    <property type="match status" value="1"/>
</dbReference>
<evidence type="ECO:0000313" key="3">
    <source>
        <dbReference type="Proteomes" id="UP000251617"/>
    </source>
</evidence>
<dbReference type="PRINTS" id="PR00080">
    <property type="entry name" value="SDRFAMILY"/>
</dbReference>
<comment type="similarity">
    <text evidence="1">Belongs to the short-chain dehydrogenases/reductases (SDR) family.</text>
</comment>
<gene>
    <name evidence="2" type="ORF">C1S65_22260</name>
</gene>
<organism evidence="2 3">
    <name type="scientific">Pseudomonas putida</name>
    <name type="common">Arthrobacter siderocapsulatus</name>
    <dbReference type="NCBI Taxonomy" id="303"/>
    <lineage>
        <taxon>Bacteria</taxon>
        <taxon>Pseudomonadati</taxon>
        <taxon>Pseudomonadota</taxon>
        <taxon>Gammaproteobacteria</taxon>
        <taxon>Pseudomonadales</taxon>
        <taxon>Pseudomonadaceae</taxon>
        <taxon>Pseudomonas</taxon>
    </lineage>
</organism>
<dbReference type="GO" id="GO:0005829">
    <property type="term" value="C:cytosol"/>
    <property type="evidence" value="ECO:0007669"/>
    <property type="project" value="TreeGrafter"/>
</dbReference>
<dbReference type="GO" id="GO:0016616">
    <property type="term" value="F:oxidoreductase activity, acting on the CH-OH group of donors, NAD or NADP as acceptor"/>
    <property type="evidence" value="ECO:0007669"/>
    <property type="project" value="TreeGrafter"/>
</dbReference>
<evidence type="ECO:0000256" key="1">
    <source>
        <dbReference type="RuleBase" id="RU000363"/>
    </source>
</evidence>
<dbReference type="InterPro" id="IPR053241">
    <property type="entry name" value="NADPH_pterin_aldehyde_rdct"/>
</dbReference>
<dbReference type="InterPro" id="IPR020904">
    <property type="entry name" value="Sc_DH/Rdtase_CS"/>
</dbReference>
<protein>
    <submittedName>
        <fullName evidence="2">SDR family NAD(P)-dependent oxidoreductase</fullName>
    </submittedName>
</protein>
<sequence>MSDHRHRPLRIVVTGVSRGLGKALSQALASRGHQVFGCQLSAEAQSASTDNPALFNASVTEAHEMREFARTVMRDGGVDIVVCNAGVINPRQPAWEIAEQEWARVLDVNVLGVVNTMHAFLPMMLDRGQGLFIAISSGWGRSASWGLGPYCASKFAVEGLIGSLAADLPNGVNAIALDPGNGVNTQMLSVCLPDEHQNYIAPQLWAEHAADYIVGQLYQENASGSRTVPHPGL</sequence>
<accession>A0AAD0PHE9</accession>
<dbReference type="Pfam" id="PF00106">
    <property type="entry name" value="adh_short"/>
    <property type="match status" value="1"/>
</dbReference>
<reference evidence="2 3" key="1">
    <citation type="submission" date="2018-06" db="EMBL/GenBank/DDBJ databases">
        <title>The genome of Pseudomonas putida NX-1, a lignin degrader.</title>
        <authorList>
            <person name="Xu Z."/>
        </authorList>
    </citation>
    <scope>NUCLEOTIDE SEQUENCE [LARGE SCALE GENOMIC DNA]</scope>
    <source>
        <strain evidence="2 3">NX-1</strain>
    </source>
</reference>
<name>A0AAD0PHE9_PSEPU</name>
<dbReference type="Proteomes" id="UP000251617">
    <property type="component" value="Chromosome"/>
</dbReference>